<comment type="caution">
    <text evidence="3">The sequence shown here is derived from an EMBL/GenBank/DDBJ whole genome shotgun (WGS) entry which is preliminary data.</text>
</comment>
<feature type="transmembrane region" description="Helical" evidence="1">
    <location>
        <begin position="37"/>
        <end position="60"/>
    </location>
</feature>
<sequence length="357" mass="42441">MDTIRRFYVLDAFRGLAALLVFLYHMPKLSSLTANAFIKGSGVFVDLFFVLSGFVIYHNYKNKLYDFSTSKSFITKRIKRLIPLHVYTLLILLILEFIKYLTSDYITYSIVPFKYNTMTSFWPQLFLLNSTPFFSGFNWNGQNWSISAELITYFLFILTSLLWLKKKKVTFFISFLIICFGYLFFVLKYNTYKVSVDFKFSFIRGFIGFYFGIIVYILRNYFLVLLNRISKIIGNVLEVLVLILVLYVVCNMGYYKDYFFIVHIVFGLLLFVFSMEKGIVSQLLRLQLFQKLGQWSYSIYLNHTLMIILYNMIIIKAIGVSKEYIIFSEILLIAMVCLYSYFTYEYIEKRFYKKLKK</sequence>
<dbReference type="PANTHER" id="PTHR23028:SF53">
    <property type="entry name" value="ACYL_TRANSF_3 DOMAIN-CONTAINING PROTEIN"/>
    <property type="match status" value="1"/>
</dbReference>
<evidence type="ECO:0000313" key="4">
    <source>
        <dbReference type="Proteomes" id="UP000284892"/>
    </source>
</evidence>
<keyword evidence="1" id="KW-0812">Transmembrane</keyword>
<dbReference type="InterPro" id="IPR002656">
    <property type="entry name" value="Acyl_transf_3_dom"/>
</dbReference>
<feature type="transmembrane region" description="Helical" evidence="1">
    <location>
        <begin position="260"/>
        <end position="279"/>
    </location>
</feature>
<feature type="transmembrane region" description="Helical" evidence="1">
    <location>
        <begin position="171"/>
        <end position="190"/>
    </location>
</feature>
<evidence type="ECO:0000256" key="1">
    <source>
        <dbReference type="SAM" id="Phobius"/>
    </source>
</evidence>
<keyword evidence="1" id="KW-1133">Transmembrane helix</keyword>
<proteinExistence type="predicted"/>
<feature type="transmembrane region" description="Helical" evidence="1">
    <location>
        <begin position="236"/>
        <end position="254"/>
    </location>
</feature>
<feature type="transmembrane region" description="Helical" evidence="1">
    <location>
        <begin position="299"/>
        <end position="318"/>
    </location>
</feature>
<feature type="transmembrane region" description="Helical" evidence="1">
    <location>
        <begin position="202"/>
        <end position="224"/>
    </location>
</feature>
<name>A0A420DKP3_9FLAO</name>
<accession>A0A420DKP3</accession>
<organism evidence="3 4">
    <name type="scientific">Ichthyenterobacterium magnum</name>
    <dbReference type="NCBI Taxonomy" id="1230530"/>
    <lineage>
        <taxon>Bacteria</taxon>
        <taxon>Pseudomonadati</taxon>
        <taxon>Bacteroidota</taxon>
        <taxon>Flavobacteriia</taxon>
        <taxon>Flavobacteriales</taxon>
        <taxon>Flavobacteriaceae</taxon>
        <taxon>Ichthyenterobacterium</taxon>
    </lineage>
</organism>
<gene>
    <name evidence="3" type="ORF">BXY80_1738</name>
</gene>
<keyword evidence="1" id="KW-0472">Membrane</keyword>
<dbReference type="GO" id="GO:0016747">
    <property type="term" value="F:acyltransferase activity, transferring groups other than amino-acyl groups"/>
    <property type="evidence" value="ECO:0007669"/>
    <property type="project" value="InterPro"/>
</dbReference>
<dbReference type="Pfam" id="PF01757">
    <property type="entry name" value="Acyl_transf_3"/>
    <property type="match status" value="1"/>
</dbReference>
<protein>
    <submittedName>
        <fullName evidence="3">Peptidoglycan/LPS O-acetylase OafA/YrhL</fullName>
    </submittedName>
</protein>
<feature type="transmembrane region" description="Helical" evidence="1">
    <location>
        <begin position="81"/>
        <end position="101"/>
    </location>
</feature>
<dbReference type="EMBL" id="RAQJ01000003">
    <property type="protein sequence ID" value="RKE94727.1"/>
    <property type="molecule type" value="Genomic_DNA"/>
</dbReference>
<feature type="transmembrane region" description="Helical" evidence="1">
    <location>
        <begin position="144"/>
        <end position="164"/>
    </location>
</feature>
<dbReference type="GO" id="GO:0000271">
    <property type="term" value="P:polysaccharide biosynthetic process"/>
    <property type="evidence" value="ECO:0007669"/>
    <property type="project" value="TreeGrafter"/>
</dbReference>
<feature type="domain" description="Acyltransferase 3" evidence="2">
    <location>
        <begin position="9"/>
        <end position="336"/>
    </location>
</feature>
<keyword evidence="4" id="KW-1185">Reference proteome</keyword>
<dbReference type="GO" id="GO:0016020">
    <property type="term" value="C:membrane"/>
    <property type="evidence" value="ECO:0007669"/>
    <property type="project" value="TreeGrafter"/>
</dbReference>
<dbReference type="OrthoDB" id="9796461at2"/>
<feature type="transmembrane region" description="Helical" evidence="1">
    <location>
        <begin position="324"/>
        <end position="347"/>
    </location>
</feature>
<dbReference type="PANTHER" id="PTHR23028">
    <property type="entry name" value="ACETYLTRANSFERASE"/>
    <property type="match status" value="1"/>
</dbReference>
<feature type="transmembrane region" description="Helical" evidence="1">
    <location>
        <begin position="7"/>
        <end position="25"/>
    </location>
</feature>
<dbReference type="RefSeq" id="WP_120201002.1">
    <property type="nucleotide sequence ID" value="NZ_RAQJ01000003.1"/>
</dbReference>
<reference evidence="3 4" key="1">
    <citation type="submission" date="2018-09" db="EMBL/GenBank/DDBJ databases">
        <title>Genomic Encyclopedia of Archaeal and Bacterial Type Strains, Phase II (KMG-II): from individual species to whole genera.</title>
        <authorList>
            <person name="Goeker M."/>
        </authorList>
    </citation>
    <scope>NUCLEOTIDE SEQUENCE [LARGE SCALE GENOMIC DNA]</scope>
    <source>
        <strain evidence="3 4">DSM 26283</strain>
    </source>
</reference>
<dbReference type="InterPro" id="IPR050879">
    <property type="entry name" value="Acyltransferase_3"/>
</dbReference>
<evidence type="ECO:0000313" key="3">
    <source>
        <dbReference type="EMBL" id="RKE94727.1"/>
    </source>
</evidence>
<dbReference type="AlphaFoldDB" id="A0A420DKP3"/>
<evidence type="ECO:0000259" key="2">
    <source>
        <dbReference type="Pfam" id="PF01757"/>
    </source>
</evidence>
<dbReference type="Proteomes" id="UP000284892">
    <property type="component" value="Unassembled WGS sequence"/>
</dbReference>